<name>A0AAE0G7I3_9CHLO</name>
<dbReference type="EMBL" id="LGRX02008721">
    <property type="protein sequence ID" value="KAK3272919.1"/>
    <property type="molecule type" value="Genomic_DNA"/>
</dbReference>
<comment type="caution">
    <text evidence="1">The sequence shown here is derived from an EMBL/GenBank/DDBJ whole genome shotgun (WGS) entry which is preliminary data.</text>
</comment>
<proteinExistence type="predicted"/>
<sequence>MRTDTSGEVCYDFYQRGSHDHGNFMGKCFSHYVRNLIDEDIRRRLPPKRIFKNLCTTATVEGFPPPKYENLRKYIYNNRANILDSHAIKTYGDYMTVCQSDDLLAVSSTDLTVAGTLCMFEGQVLTGAGGFLPVDYYVDNSENTLPPISSQASQTLEELGEWHKARWNQDAYVYEQILQGYFISIRLACDSAQFFVQCLEFLLVSQGWSTHAKRFYKGKLNLRNLYTNYHALVHDYTVAQKRKRFCVIYTTWGKLSALSKSLHRSRDDTRLQD</sequence>
<protein>
    <submittedName>
        <fullName evidence="1">Uncharacterized protein</fullName>
    </submittedName>
</protein>
<evidence type="ECO:0000313" key="2">
    <source>
        <dbReference type="Proteomes" id="UP001190700"/>
    </source>
</evidence>
<organism evidence="1 2">
    <name type="scientific">Cymbomonas tetramitiformis</name>
    <dbReference type="NCBI Taxonomy" id="36881"/>
    <lineage>
        <taxon>Eukaryota</taxon>
        <taxon>Viridiplantae</taxon>
        <taxon>Chlorophyta</taxon>
        <taxon>Pyramimonadophyceae</taxon>
        <taxon>Pyramimonadales</taxon>
        <taxon>Pyramimonadaceae</taxon>
        <taxon>Cymbomonas</taxon>
    </lineage>
</organism>
<accession>A0AAE0G7I3</accession>
<gene>
    <name evidence="1" type="ORF">CYMTET_18817</name>
</gene>
<dbReference type="AlphaFoldDB" id="A0AAE0G7I3"/>
<reference evidence="1 2" key="1">
    <citation type="journal article" date="2015" name="Genome Biol. Evol.">
        <title>Comparative Genomics of a Bacterivorous Green Alga Reveals Evolutionary Causalities and Consequences of Phago-Mixotrophic Mode of Nutrition.</title>
        <authorList>
            <person name="Burns J.A."/>
            <person name="Paasch A."/>
            <person name="Narechania A."/>
            <person name="Kim E."/>
        </authorList>
    </citation>
    <scope>NUCLEOTIDE SEQUENCE [LARGE SCALE GENOMIC DNA]</scope>
    <source>
        <strain evidence="1 2">PLY_AMNH</strain>
    </source>
</reference>
<dbReference type="Proteomes" id="UP001190700">
    <property type="component" value="Unassembled WGS sequence"/>
</dbReference>
<evidence type="ECO:0000313" key="1">
    <source>
        <dbReference type="EMBL" id="KAK3272919.1"/>
    </source>
</evidence>
<keyword evidence="2" id="KW-1185">Reference proteome</keyword>